<evidence type="ECO:0000313" key="3">
    <source>
        <dbReference type="EMBL" id="KXT45985.1"/>
    </source>
</evidence>
<dbReference type="SUPFAM" id="SSF53756">
    <property type="entry name" value="UDP-Glycosyltransferase/glycogen phosphorylase"/>
    <property type="match status" value="1"/>
</dbReference>
<evidence type="ECO:0000313" key="4">
    <source>
        <dbReference type="Proteomes" id="UP000070319"/>
    </source>
</evidence>
<dbReference type="EMBL" id="LTDF01000130">
    <property type="protein sequence ID" value="KXT45985.1"/>
    <property type="molecule type" value="Genomic_DNA"/>
</dbReference>
<dbReference type="Pfam" id="PF13439">
    <property type="entry name" value="Glyco_transf_4"/>
    <property type="match status" value="1"/>
</dbReference>
<feature type="domain" description="Glycosyl transferase family 1" evidence="1">
    <location>
        <begin position="188"/>
        <end position="325"/>
    </location>
</feature>
<dbReference type="InterPro" id="IPR001296">
    <property type="entry name" value="Glyco_trans_1"/>
</dbReference>
<dbReference type="Proteomes" id="UP000070319">
    <property type="component" value="Unassembled WGS sequence"/>
</dbReference>
<dbReference type="GO" id="GO:0016757">
    <property type="term" value="F:glycosyltransferase activity"/>
    <property type="evidence" value="ECO:0007669"/>
    <property type="project" value="InterPro"/>
</dbReference>
<reference evidence="3 4" key="1">
    <citation type="submission" date="2016-02" db="EMBL/GenBank/DDBJ databases">
        <authorList>
            <person name="Wen L."/>
            <person name="He K."/>
            <person name="Yang H."/>
        </authorList>
    </citation>
    <scope>NUCLEOTIDE SEQUENCE [LARGE SCALE GENOMIC DNA]</scope>
    <source>
        <strain evidence="3 4">KLE1704</strain>
    </source>
</reference>
<dbReference type="InterPro" id="IPR028098">
    <property type="entry name" value="Glyco_trans_4-like_N"/>
</dbReference>
<proteinExistence type="predicted"/>
<comment type="caution">
    <text evidence="3">The sequence shown here is derived from an EMBL/GenBank/DDBJ whole genome shotgun (WGS) entry which is preliminary data.</text>
</comment>
<dbReference type="AlphaFoldDB" id="A0A139L3I0"/>
<organism evidence="3">
    <name type="scientific">Bacteroides intestinalis</name>
    <dbReference type="NCBI Taxonomy" id="329854"/>
    <lineage>
        <taxon>Bacteria</taxon>
        <taxon>Pseudomonadati</taxon>
        <taxon>Bacteroidota</taxon>
        <taxon>Bacteroidia</taxon>
        <taxon>Bacteroidales</taxon>
        <taxon>Bacteroidaceae</taxon>
        <taxon>Bacteroides</taxon>
    </lineage>
</organism>
<protein>
    <submittedName>
        <fullName evidence="3">Glycosyltransferase, group 1 family protein</fullName>
    </submittedName>
</protein>
<dbReference type="PANTHER" id="PTHR12526">
    <property type="entry name" value="GLYCOSYLTRANSFERASE"/>
    <property type="match status" value="1"/>
</dbReference>
<feature type="domain" description="Glycosyltransferase subfamily 4-like N-terminal" evidence="2">
    <location>
        <begin position="12"/>
        <end position="168"/>
    </location>
</feature>
<evidence type="ECO:0000259" key="2">
    <source>
        <dbReference type="Pfam" id="PF13439"/>
    </source>
</evidence>
<sequence>MKVLQIINSLEVGGAEILLIEFTPLLRRDDVEIDILSLKEVKPEIVLYMKQKGVHVMSLKVKNIYHPIIIFHLLGYISDYDLIHVHLFPAQYWVAFTKLLKGSKKKFVTTEHNTTNRRRSIFFFRYVDRLVYALYDQIICISEKATDELVTYLASDNRVITVYNGIDIVKFEESSAVERTELKGVTADSVIITMVAGFRKQKDQDTLIKAMLLLPDTFHLVLVGNGERLEKCENLAEHLKIKERVHFLGIRNDIPQILKMSDIIVLSSYFEGLSLSSIEGMASGRPFVASDVDGLREVVHGAGLLFQRGNERELADILLRLSVDQSFAISVGNKCHSRAKEYDIKVMVNKYLSVYRGLCDK</sequence>
<dbReference type="RefSeq" id="WP_061437153.1">
    <property type="nucleotide sequence ID" value="NZ_KQ968722.1"/>
</dbReference>
<name>A0A139L3I0_9BACE</name>
<dbReference type="PATRIC" id="fig|329854.7.peg.3374"/>
<accession>A0A139L3I0</accession>
<keyword evidence="3" id="KW-0808">Transferase</keyword>
<dbReference type="Gene3D" id="3.40.50.2000">
    <property type="entry name" value="Glycogen Phosphorylase B"/>
    <property type="match status" value="2"/>
</dbReference>
<evidence type="ECO:0000259" key="1">
    <source>
        <dbReference type="Pfam" id="PF00534"/>
    </source>
</evidence>
<dbReference type="CDD" id="cd03811">
    <property type="entry name" value="GT4_GT28_WabH-like"/>
    <property type="match status" value="1"/>
</dbReference>
<gene>
    <name evidence="3" type="ORF">HMPREF2531_03305</name>
</gene>
<dbReference type="Pfam" id="PF00534">
    <property type="entry name" value="Glycos_transf_1"/>
    <property type="match status" value="1"/>
</dbReference>
<dbReference type="PANTHER" id="PTHR12526:SF630">
    <property type="entry name" value="GLYCOSYLTRANSFERASE"/>
    <property type="match status" value="1"/>
</dbReference>